<dbReference type="PRINTS" id="PR00773">
    <property type="entry name" value="GRPEPROTEIN"/>
</dbReference>
<evidence type="ECO:0000256" key="9">
    <source>
        <dbReference type="ARBA" id="ARBA00076414"/>
    </source>
</evidence>
<dbReference type="InterPro" id="IPR009012">
    <property type="entry name" value="GrpE_head"/>
</dbReference>
<dbReference type="PANTHER" id="PTHR21237:SF23">
    <property type="entry name" value="GRPE PROTEIN HOMOLOG, MITOCHONDRIAL"/>
    <property type="match status" value="1"/>
</dbReference>
<evidence type="ECO:0000256" key="13">
    <source>
        <dbReference type="SAM" id="Coils"/>
    </source>
</evidence>
<keyword evidence="13" id="KW-0175">Coiled coil</keyword>
<dbReference type="CDD" id="cd00446">
    <property type="entry name" value="GrpE"/>
    <property type="match status" value="1"/>
</dbReference>
<dbReference type="FunFam" id="2.30.22.10:FF:000001">
    <property type="entry name" value="Protein GrpE"/>
    <property type="match status" value="1"/>
</dbReference>
<comment type="subunit">
    <text evidence="3 10">Homodimer.</text>
</comment>
<evidence type="ECO:0000256" key="11">
    <source>
        <dbReference type="RuleBase" id="RU000639"/>
    </source>
</evidence>
<evidence type="ECO:0000256" key="6">
    <source>
        <dbReference type="ARBA" id="ARBA00023186"/>
    </source>
</evidence>
<dbReference type="InterPro" id="IPR000740">
    <property type="entry name" value="GrpE"/>
</dbReference>
<dbReference type="RefSeq" id="WP_008869141.1">
    <property type="nucleotide sequence ID" value="NZ_ACJN02000001.1"/>
</dbReference>
<evidence type="ECO:0000256" key="10">
    <source>
        <dbReference type="HAMAP-Rule" id="MF_01151"/>
    </source>
</evidence>
<keyword evidence="6 10" id="KW-0143">Chaperone</keyword>
<evidence type="ECO:0000313" key="16">
    <source>
        <dbReference type="Proteomes" id="UP000005496"/>
    </source>
</evidence>
<evidence type="ECO:0000256" key="7">
    <source>
        <dbReference type="ARBA" id="ARBA00053401"/>
    </source>
</evidence>
<dbReference type="Pfam" id="PF01025">
    <property type="entry name" value="GrpE"/>
    <property type="match status" value="1"/>
</dbReference>
<dbReference type="Proteomes" id="UP000005496">
    <property type="component" value="Unassembled WGS sequence"/>
</dbReference>
<keyword evidence="16" id="KW-1185">Reference proteome</keyword>
<dbReference type="SUPFAM" id="SSF51064">
    <property type="entry name" value="Head domain of nucleotide exchange factor GrpE"/>
    <property type="match status" value="1"/>
</dbReference>
<feature type="compositionally biased region" description="Basic and acidic residues" evidence="14">
    <location>
        <begin position="1"/>
        <end position="30"/>
    </location>
</feature>
<dbReference type="PROSITE" id="PS01071">
    <property type="entry name" value="GRPE"/>
    <property type="match status" value="1"/>
</dbReference>
<sequence>MSREDYNKEQKPKENETRDKSREEYPRQEEDSWEQEGEYLDFSGEEAGSHISEQEMKDLCRQNICPDCELLREQKNQALKAIADSENYKKRLAREKEEYCKYAVSSFIEEVIPVIDNLELALEHGRKNEACKDLAQGVEMTLNLFYQVLEKNNLKQVGSEGEDFDPNFHEAMAQQEREDMDEGKICQVMQKGYLLGDRLVRPAKVLVSKQCSPEKNE</sequence>
<dbReference type="GO" id="GO:0005737">
    <property type="term" value="C:cytoplasm"/>
    <property type="evidence" value="ECO:0007669"/>
    <property type="project" value="UniProtKB-SubCell"/>
</dbReference>
<protein>
    <recommendedName>
        <fullName evidence="8 10">Protein GrpE</fullName>
    </recommendedName>
    <alternativeName>
        <fullName evidence="9 10">HSP-70 cofactor</fullName>
    </alternativeName>
</protein>
<feature type="region of interest" description="Disordered" evidence="14">
    <location>
        <begin position="1"/>
        <end position="46"/>
    </location>
</feature>
<evidence type="ECO:0000256" key="12">
    <source>
        <dbReference type="RuleBase" id="RU004478"/>
    </source>
</evidence>
<dbReference type="eggNOG" id="COG0576">
    <property type="taxonomic scope" value="Bacteria"/>
</dbReference>
<dbReference type="GO" id="GO:0042803">
    <property type="term" value="F:protein homodimerization activity"/>
    <property type="evidence" value="ECO:0007669"/>
    <property type="project" value="InterPro"/>
</dbReference>
<evidence type="ECO:0000256" key="2">
    <source>
        <dbReference type="ARBA" id="ARBA00009054"/>
    </source>
</evidence>
<organism evidence="15 16">
    <name type="scientific">Desulfonatronospira thiodismutans ASO3-1</name>
    <dbReference type="NCBI Taxonomy" id="555779"/>
    <lineage>
        <taxon>Bacteria</taxon>
        <taxon>Pseudomonadati</taxon>
        <taxon>Thermodesulfobacteriota</taxon>
        <taxon>Desulfovibrionia</taxon>
        <taxon>Desulfovibrionales</taxon>
        <taxon>Desulfonatronovibrionaceae</taxon>
        <taxon>Desulfonatronospira</taxon>
    </lineage>
</organism>
<dbReference type="HAMAP" id="MF_01151">
    <property type="entry name" value="GrpE"/>
    <property type="match status" value="1"/>
</dbReference>
<dbReference type="Gene3D" id="3.90.20.20">
    <property type="match status" value="1"/>
</dbReference>
<dbReference type="GO" id="GO:0051082">
    <property type="term" value="F:unfolded protein binding"/>
    <property type="evidence" value="ECO:0007669"/>
    <property type="project" value="TreeGrafter"/>
</dbReference>
<dbReference type="AlphaFoldDB" id="D6SMV2"/>
<proteinExistence type="inferred from homology"/>
<evidence type="ECO:0000313" key="15">
    <source>
        <dbReference type="EMBL" id="EFI36013.1"/>
    </source>
</evidence>
<evidence type="ECO:0000256" key="14">
    <source>
        <dbReference type="SAM" id="MobiDB-lite"/>
    </source>
</evidence>
<evidence type="ECO:0000256" key="8">
    <source>
        <dbReference type="ARBA" id="ARBA00072274"/>
    </source>
</evidence>
<comment type="subcellular location">
    <subcellularLocation>
        <location evidence="1 10">Cytoplasm</location>
    </subcellularLocation>
</comment>
<dbReference type="GO" id="GO:0006457">
    <property type="term" value="P:protein folding"/>
    <property type="evidence" value="ECO:0007669"/>
    <property type="project" value="InterPro"/>
</dbReference>
<dbReference type="GO" id="GO:0051087">
    <property type="term" value="F:protein-folding chaperone binding"/>
    <property type="evidence" value="ECO:0007669"/>
    <property type="project" value="InterPro"/>
</dbReference>
<gene>
    <name evidence="10" type="primary">grpE</name>
    <name evidence="15" type="ORF">Dthio_PD3455</name>
</gene>
<keyword evidence="5 10" id="KW-0346">Stress response</keyword>
<evidence type="ECO:0000256" key="1">
    <source>
        <dbReference type="ARBA" id="ARBA00004496"/>
    </source>
</evidence>
<reference evidence="15" key="1">
    <citation type="submission" date="2010-05" db="EMBL/GenBank/DDBJ databases">
        <title>The draft genome of Desulfonatronospira thiodismutans ASO3-1.</title>
        <authorList>
            <consortium name="US DOE Joint Genome Institute (JGI-PGF)"/>
            <person name="Lucas S."/>
            <person name="Copeland A."/>
            <person name="Lapidus A."/>
            <person name="Cheng J.-F."/>
            <person name="Bruce D."/>
            <person name="Goodwin L."/>
            <person name="Pitluck S."/>
            <person name="Chertkov O."/>
            <person name="Brettin T."/>
            <person name="Detter J.C."/>
            <person name="Han C."/>
            <person name="Land M.L."/>
            <person name="Hauser L."/>
            <person name="Kyrpides N."/>
            <person name="Mikhailova N."/>
            <person name="Muyzer G."/>
            <person name="Woyke T."/>
        </authorList>
    </citation>
    <scope>NUCLEOTIDE SEQUENCE [LARGE SCALE GENOMIC DNA]</scope>
    <source>
        <strain evidence="15">ASO3-1</strain>
    </source>
</reference>
<feature type="coiled-coil region" evidence="13">
    <location>
        <begin position="71"/>
        <end position="98"/>
    </location>
</feature>
<comment type="function">
    <text evidence="7 10 11">Participates actively in the response to hyperosmotic and heat shock by preventing the aggregation of stress-denatured proteins, in association with DnaK and GrpE. It is the nucleotide exchange factor for DnaK and may function as a thermosensor. Unfolded proteins bind initially to DnaJ; upon interaction with the DnaJ-bound protein, DnaK hydrolyzes its bound ATP, resulting in the formation of a stable complex. GrpE releases ADP from DnaK; ATP binding to DnaK triggers the release of the substrate protein, thus completing the reaction cycle. Several rounds of ATP-dependent interactions between DnaJ, DnaK and GrpE are required for fully efficient folding.</text>
</comment>
<dbReference type="SUPFAM" id="SSF58014">
    <property type="entry name" value="Coiled-coil domain of nucleotide exchange factor GrpE"/>
    <property type="match status" value="1"/>
</dbReference>
<evidence type="ECO:0000256" key="3">
    <source>
        <dbReference type="ARBA" id="ARBA00011738"/>
    </source>
</evidence>
<dbReference type="OrthoDB" id="9789811at2"/>
<dbReference type="GO" id="GO:0000774">
    <property type="term" value="F:adenyl-nucleotide exchange factor activity"/>
    <property type="evidence" value="ECO:0007669"/>
    <property type="project" value="InterPro"/>
</dbReference>
<evidence type="ECO:0000256" key="4">
    <source>
        <dbReference type="ARBA" id="ARBA00022490"/>
    </source>
</evidence>
<comment type="similarity">
    <text evidence="2 10 12">Belongs to the GrpE family.</text>
</comment>
<dbReference type="NCBIfam" id="NF010738">
    <property type="entry name" value="PRK14140.1"/>
    <property type="match status" value="1"/>
</dbReference>
<dbReference type="Gene3D" id="2.30.22.10">
    <property type="entry name" value="Head domain of nucleotide exchange factor GrpE"/>
    <property type="match status" value="1"/>
</dbReference>
<dbReference type="PANTHER" id="PTHR21237">
    <property type="entry name" value="GRPE PROTEIN"/>
    <property type="match status" value="1"/>
</dbReference>
<comment type="caution">
    <text evidence="15">The sequence shown here is derived from an EMBL/GenBank/DDBJ whole genome shotgun (WGS) entry which is preliminary data.</text>
</comment>
<accession>D6SMV2</accession>
<name>D6SMV2_9BACT</name>
<evidence type="ECO:0000256" key="5">
    <source>
        <dbReference type="ARBA" id="ARBA00023016"/>
    </source>
</evidence>
<dbReference type="InterPro" id="IPR013805">
    <property type="entry name" value="GrpE_CC"/>
</dbReference>
<dbReference type="EMBL" id="ACJN02000001">
    <property type="protein sequence ID" value="EFI36013.1"/>
    <property type="molecule type" value="Genomic_DNA"/>
</dbReference>
<keyword evidence="4 10" id="KW-0963">Cytoplasm</keyword>